<dbReference type="RefSeq" id="WP_090655339.1">
    <property type="nucleotide sequence ID" value="NZ_FOXQ01000002.1"/>
</dbReference>
<proteinExistence type="predicted"/>
<feature type="compositionally biased region" description="Basic residues" evidence="1">
    <location>
        <begin position="418"/>
        <end position="429"/>
    </location>
</feature>
<organism evidence="3 4">
    <name type="scientific">Parafilimonas terrae</name>
    <dbReference type="NCBI Taxonomy" id="1465490"/>
    <lineage>
        <taxon>Bacteria</taxon>
        <taxon>Pseudomonadati</taxon>
        <taxon>Bacteroidota</taxon>
        <taxon>Chitinophagia</taxon>
        <taxon>Chitinophagales</taxon>
        <taxon>Chitinophagaceae</taxon>
        <taxon>Parafilimonas</taxon>
    </lineage>
</organism>
<evidence type="ECO:0000256" key="1">
    <source>
        <dbReference type="SAM" id="MobiDB-lite"/>
    </source>
</evidence>
<dbReference type="Proteomes" id="UP000199031">
    <property type="component" value="Unassembled WGS sequence"/>
</dbReference>
<dbReference type="EMBL" id="FOXQ01000002">
    <property type="protein sequence ID" value="SFP79925.1"/>
    <property type="molecule type" value="Genomic_DNA"/>
</dbReference>
<dbReference type="STRING" id="1465490.SAMN05444277_10213"/>
<dbReference type="AlphaFoldDB" id="A0A1I5TA57"/>
<reference evidence="3 4" key="1">
    <citation type="submission" date="2016-10" db="EMBL/GenBank/DDBJ databases">
        <authorList>
            <person name="de Groot N.N."/>
        </authorList>
    </citation>
    <scope>NUCLEOTIDE SEQUENCE [LARGE SCALE GENOMIC DNA]</scope>
    <source>
        <strain evidence="3 4">DSM 28286</strain>
    </source>
</reference>
<keyword evidence="4" id="KW-1185">Reference proteome</keyword>
<name>A0A1I5TA57_9BACT</name>
<evidence type="ECO:0000259" key="2">
    <source>
        <dbReference type="Pfam" id="PF03432"/>
    </source>
</evidence>
<feature type="domain" description="MobA/VirD2-like nuclease" evidence="2">
    <location>
        <begin position="17"/>
        <end position="152"/>
    </location>
</feature>
<dbReference type="Pfam" id="PF03432">
    <property type="entry name" value="Relaxase"/>
    <property type="match status" value="1"/>
</dbReference>
<protein>
    <submittedName>
        <fullName evidence="3">Relaxase/Mobilisation nuclease domain-containing protein</fullName>
    </submittedName>
</protein>
<feature type="region of interest" description="Disordered" evidence="1">
    <location>
        <begin position="354"/>
        <end position="399"/>
    </location>
</feature>
<evidence type="ECO:0000313" key="3">
    <source>
        <dbReference type="EMBL" id="SFP79925.1"/>
    </source>
</evidence>
<dbReference type="InterPro" id="IPR005094">
    <property type="entry name" value="Endonuclease_MobA/VirD2"/>
</dbReference>
<evidence type="ECO:0000313" key="4">
    <source>
        <dbReference type="Proteomes" id="UP000199031"/>
    </source>
</evidence>
<feature type="region of interest" description="Disordered" evidence="1">
    <location>
        <begin position="412"/>
        <end position="435"/>
    </location>
</feature>
<dbReference type="OrthoDB" id="915634at2"/>
<accession>A0A1I5TA57</accession>
<gene>
    <name evidence="3" type="ORF">SAMN05444277_10213</name>
</gene>
<sequence length="435" mass="49291">MVAVIKPGQSMHRIFNYNENKVKEGVAECIGAENFPLNAEDMTLKIKLGYLLQRLALRRDVAYKTVHISLNFDPSEIRLGKEKLVEIANIYMQKLGFCEQPYLIYQHHDAGHPHIHIVSTNIQSNGDLINLHHLGIRKSEPARKEIEQMFGLVVADAHARREVFRLKPVDASKVQYGRTETKRAITNVLDTVLDKYKYTSLPELNAVLKQYNVMADRGSERSRIFQGGGLVYRILDEDGKPVGVPVKASDFYNKPTLKLLETKYAVNNTNRQPFKARVKNEIDRALLSKKISLDELVKQLERKGIHVAFRQNDAGLIYGVTYVDHQTKCIFNGSDLGKQYSAKAMQERCLQKGSTVQDQLSHPAPKQDIGLQPQAGAAAETKAYPDGFQPDDTSRDTGNIIDALMHPEQVFDYIPGQLKRKNKKKKKRKNISDNK</sequence>